<reference evidence="2" key="1">
    <citation type="submission" date="2021-04" db="EMBL/GenBank/DDBJ databases">
        <authorList>
            <person name="Yoon J."/>
        </authorList>
    </citation>
    <scope>NUCLEOTIDE SEQUENCE</scope>
    <source>
        <strain evidence="2">KMU-90</strain>
    </source>
</reference>
<proteinExistence type="predicted"/>
<dbReference type="Pfam" id="PF13403">
    <property type="entry name" value="Hint_2"/>
    <property type="match status" value="1"/>
</dbReference>
<feature type="domain" description="Hedgehog/Intein (Hint)" evidence="1">
    <location>
        <begin position="153"/>
        <end position="288"/>
    </location>
</feature>
<dbReference type="InterPro" id="IPR028992">
    <property type="entry name" value="Hedgehog/Intein_dom"/>
</dbReference>
<dbReference type="SUPFAM" id="SSF51294">
    <property type="entry name" value="Hedgehog/intein (Hint) domain"/>
    <property type="match status" value="1"/>
</dbReference>
<name>A0A8J8B6P7_9RHOB</name>
<dbReference type="AlphaFoldDB" id="A0A8J8B6P7"/>
<gene>
    <name evidence="2" type="ORF">KB874_01890</name>
</gene>
<evidence type="ECO:0000313" key="2">
    <source>
        <dbReference type="EMBL" id="MBS0122869.1"/>
    </source>
</evidence>
<keyword evidence="3" id="KW-1185">Reference proteome</keyword>
<protein>
    <submittedName>
        <fullName evidence="2">Hint domain-containing protein</fullName>
    </submittedName>
</protein>
<dbReference type="Proteomes" id="UP000681356">
    <property type="component" value="Unassembled WGS sequence"/>
</dbReference>
<comment type="caution">
    <text evidence="2">The sequence shown here is derived from an EMBL/GenBank/DDBJ whole genome shotgun (WGS) entry which is preliminary data.</text>
</comment>
<dbReference type="Gene3D" id="2.170.16.10">
    <property type="entry name" value="Hedgehog/Intein (Hint) domain"/>
    <property type="match status" value="1"/>
</dbReference>
<dbReference type="RefSeq" id="WP_212534839.1">
    <property type="nucleotide sequence ID" value="NZ_JAGTUU010000001.1"/>
</dbReference>
<organism evidence="2 3">
    <name type="scientific">Thetidibacter halocola</name>
    <dbReference type="NCBI Taxonomy" id="2827239"/>
    <lineage>
        <taxon>Bacteria</taxon>
        <taxon>Pseudomonadati</taxon>
        <taxon>Pseudomonadota</taxon>
        <taxon>Alphaproteobacteria</taxon>
        <taxon>Rhodobacterales</taxon>
        <taxon>Roseobacteraceae</taxon>
        <taxon>Thetidibacter</taxon>
    </lineage>
</organism>
<evidence type="ECO:0000313" key="3">
    <source>
        <dbReference type="Proteomes" id="UP000681356"/>
    </source>
</evidence>
<accession>A0A8J8B6P7</accession>
<sequence>MTDPRPDAIAQRSVQTLRLLRASHLTVSAGANLNDPLGIADELMPEDVYRLSPLARVEPMRVLVRATPPFEIARDSETGMPGAALHLDARVTLMAADGSTAEALVLVETDRQDDVAGVWVLPISPLQPRSDYVLVSIDRDGGLDCFAQVACASFTRGTRITMATGAQVPVEDLRPGDRILTRDDGPQPLRWIGQRTTRATGLFAPVLIRAGTLNNAGDLVVAPDHRLFIYQRADRLGAGRAELMVRARHLVNGTSIVTLEGGHVDYFHMLFDHHQIVYAEGIAAESTLLDTASRALLPEEAAPELLALLPAHRRSDFRAIEVQESLLDRPDAADLLRKSSLG</sequence>
<dbReference type="EMBL" id="JAGTUU010000001">
    <property type="protein sequence ID" value="MBS0122869.1"/>
    <property type="molecule type" value="Genomic_DNA"/>
</dbReference>
<evidence type="ECO:0000259" key="1">
    <source>
        <dbReference type="Pfam" id="PF13403"/>
    </source>
</evidence>
<dbReference type="InterPro" id="IPR036844">
    <property type="entry name" value="Hint_dom_sf"/>
</dbReference>